<keyword evidence="6" id="KW-1185">Reference proteome</keyword>
<evidence type="ECO:0000313" key="5">
    <source>
        <dbReference type="EMBL" id="CAH0378221.1"/>
    </source>
</evidence>
<dbReference type="Pfam" id="PF01876">
    <property type="entry name" value="RNase_P_p30"/>
    <property type="match status" value="1"/>
</dbReference>
<dbReference type="InterPro" id="IPR002738">
    <property type="entry name" value="RNase_P_p30"/>
</dbReference>
<comment type="subcellular location">
    <subcellularLocation>
        <location evidence="1">Nucleus</location>
    </subcellularLocation>
</comment>
<dbReference type="AlphaFoldDB" id="A0A8J2X2W2"/>
<evidence type="ECO:0000256" key="4">
    <source>
        <dbReference type="SAM" id="MobiDB-lite"/>
    </source>
</evidence>
<accession>A0A8J2X2W2</accession>
<dbReference type="Proteomes" id="UP000789595">
    <property type="component" value="Unassembled WGS sequence"/>
</dbReference>
<name>A0A8J2X2W2_9STRA</name>
<dbReference type="EMBL" id="CAKKNE010000005">
    <property type="protein sequence ID" value="CAH0378221.1"/>
    <property type="molecule type" value="Genomic_DNA"/>
</dbReference>
<gene>
    <name evidence="5" type="ORF">PECAL_5P27400</name>
</gene>
<dbReference type="GO" id="GO:0008033">
    <property type="term" value="P:tRNA processing"/>
    <property type="evidence" value="ECO:0007669"/>
    <property type="project" value="UniProtKB-KW"/>
</dbReference>
<reference evidence="5" key="1">
    <citation type="submission" date="2021-11" db="EMBL/GenBank/DDBJ databases">
        <authorList>
            <consortium name="Genoscope - CEA"/>
            <person name="William W."/>
        </authorList>
    </citation>
    <scope>NUCLEOTIDE SEQUENCE</scope>
</reference>
<comment type="similarity">
    <text evidence="2">Belongs to the eukaryotic/archaeal RNase P protein component 3 family.</text>
</comment>
<proteinExistence type="inferred from homology"/>
<organism evidence="5 6">
    <name type="scientific">Pelagomonas calceolata</name>
    <dbReference type="NCBI Taxonomy" id="35677"/>
    <lineage>
        <taxon>Eukaryota</taxon>
        <taxon>Sar</taxon>
        <taxon>Stramenopiles</taxon>
        <taxon>Ochrophyta</taxon>
        <taxon>Pelagophyceae</taxon>
        <taxon>Pelagomonadales</taxon>
        <taxon>Pelagomonadaceae</taxon>
        <taxon>Pelagomonas</taxon>
    </lineage>
</organism>
<dbReference type="SUPFAM" id="SSF89550">
    <property type="entry name" value="PHP domain-like"/>
    <property type="match status" value="1"/>
</dbReference>
<sequence length="311" mass="32816">LTKNVLVRPRSGRGSAERGAHYYSTQCERASPAGNSSPASSQPGPAALLQQRADAVAAKMQDAHELRCGSVAAAERAYALGYASVALETLCDAAHASDAKPLDWGEPRDVETLKTTPRLRLLKRLTVRLDAPRVSVPQKVLNAFDIVAAVPETDDAFRAACSCNDVDLISVACGARLPFSVARKDVEVAIKRGAAFEVSYAHSIGQPRSLRHLTATGLRLAALTNGGRGLVLSCGSPDAWRVRSPGDTAALAAMLGVRNTDGVVGASAARAVEAGAARKYNAGADDSWLDGDEIKALVEARPSGKRRRRRK</sequence>
<evidence type="ECO:0000256" key="1">
    <source>
        <dbReference type="ARBA" id="ARBA00004123"/>
    </source>
</evidence>
<dbReference type="Gene3D" id="3.20.20.140">
    <property type="entry name" value="Metal-dependent hydrolases"/>
    <property type="match status" value="1"/>
</dbReference>
<feature type="region of interest" description="Disordered" evidence="4">
    <location>
        <begin position="1"/>
        <end position="48"/>
    </location>
</feature>
<dbReference type="GO" id="GO:0005655">
    <property type="term" value="C:nucleolar ribonuclease P complex"/>
    <property type="evidence" value="ECO:0007669"/>
    <property type="project" value="TreeGrafter"/>
</dbReference>
<feature type="non-terminal residue" evidence="5">
    <location>
        <position position="1"/>
    </location>
</feature>
<keyword evidence="3" id="KW-0819">tRNA processing</keyword>
<evidence type="ECO:0000256" key="2">
    <source>
        <dbReference type="ARBA" id="ARBA00007331"/>
    </source>
</evidence>
<evidence type="ECO:0000313" key="6">
    <source>
        <dbReference type="Proteomes" id="UP000789595"/>
    </source>
</evidence>
<feature type="compositionally biased region" description="Low complexity" evidence="4">
    <location>
        <begin position="30"/>
        <end position="47"/>
    </location>
</feature>
<comment type="caution">
    <text evidence="5">The sequence shown here is derived from an EMBL/GenBank/DDBJ whole genome shotgun (WGS) entry which is preliminary data.</text>
</comment>
<evidence type="ECO:0000256" key="3">
    <source>
        <dbReference type="ARBA" id="ARBA00022694"/>
    </source>
</evidence>
<dbReference type="PANTHER" id="PTHR13031">
    <property type="entry name" value="RIBONUCLEASE P SUBUNIT P30"/>
    <property type="match status" value="1"/>
</dbReference>
<protein>
    <submittedName>
        <fullName evidence="5">Uncharacterized protein</fullName>
    </submittedName>
</protein>
<dbReference type="PANTHER" id="PTHR13031:SF0">
    <property type="entry name" value="RIBONUCLEASE P PROTEIN SUBUNIT P30"/>
    <property type="match status" value="1"/>
</dbReference>
<dbReference type="OrthoDB" id="428331at2759"/>
<dbReference type="InterPro" id="IPR016195">
    <property type="entry name" value="Pol/histidinol_Pase-like"/>
</dbReference>
<dbReference type="GO" id="GO:0003723">
    <property type="term" value="F:RNA binding"/>
    <property type="evidence" value="ECO:0007669"/>
    <property type="project" value="TreeGrafter"/>
</dbReference>